<dbReference type="EMBL" id="JAGGLU010000017">
    <property type="protein sequence ID" value="MBP2058872.1"/>
    <property type="molecule type" value="Genomic_DNA"/>
</dbReference>
<accession>A0ABS4MGP6</accession>
<dbReference type="InterPro" id="IPR022259">
    <property type="entry name" value="Acessory_Sec_prot_Asp3"/>
</dbReference>
<sequence>MQAAISHIYWHSLKNTYMYGSKVKKYTNNYLDFENNLMSSGQIIVSWKSSQNYQLTKEVPSLPILLNGHDYKIAVKADVVPKDSLIYELSFFDQQDNQIKHIAFQSSLKTFTYPANARSYQLSLINGGCEKIFFKKIEITSANVPDQAFDDVYFDYSTLNLDRQNLILIQDGKRSREVKNINFKGQTAAIAYVDWQATEKLSRIIKTWFSQNKIKNAIIFSTNLKIDKAITDLDIKNSDLKIITSTDLYLNIDSTPKKHQWLKREVYDPDWLMIASQINKYLAGNLIE</sequence>
<protein>
    <submittedName>
        <fullName evidence="1">Accessory secretory protein Asp3</fullName>
    </submittedName>
</protein>
<reference evidence="1 2" key="1">
    <citation type="submission" date="2021-03" db="EMBL/GenBank/DDBJ databases">
        <title>Genomic Encyclopedia of Type Strains, Phase IV (KMG-IV): sequencing the most valuable type-strain genomes for metagenomic binning, comparative biology and taxonomic classification.</title>
        <authorList>
            <person name="Goeker M."/>
        </authorList>
    </citation>
    <scope>NUCLEOTIDE SEQUENCE [LARGE SCALE GENOMIC DNA]</scope>
    <source>
        <strain evidence="1 2">DSM 101872</strain>
    </source>
</reference>
<evidence type="ECO:0000313" key="1">
    <source>
        <dbReference type="EMBL" id="MBP2058872.1"/>
    </source>
</evidence>
<name>A0ABS4MGP6_9LACO</name>
<gene>
    <name evidence="1" type="ORF">J2Z60_002063</name>
</gene>
<comment type="caution">
    <text evidence="1">The sequence shown here is derived from an EMBL/GenBank/DDBJ whole genome shotgun (WGS) entry which is preliminary data.</text>
</comment>
<dbReference type="Proteomes" id="UP001519292">
    <property type="component" value="Unassembled WGS sequence"/>
</dbReference>
<dbReference type="Pfam" id="PF15432">
    <property type="entry name" value="Sec-ASP3"/>
    <property type="match status" value="1"/>
</dbReference>
<organism evidence="1 2">
    <name type="scientific">Lactobacillus colini</name>
    <dbReference type="NCBI Taxonomy" id="1819254"/>
    <lineage>
        <taxon>Bacteria</taxon>
        <taxon>Bacillati</taxon>
        <taxon>Bacillota</taxon>
        <taxon>Bacilli</taxon>
        <taxon>Lactobacillales</taxon>
        <taxon>Lactobacillaceae</taxon>
        <taxon>Lactobacillus</taxon>
    </lineage>
</organism>
<evidence type="ECO:0000313" key="2">
    <source>
        <dbReference type="Proteomes" id="UP001519292"/>
    </source>
</evidence>
<dbReference type="NCBIfam" id="TIGR03711">
    <property type="entry name" value="acc_sec_asp3"/>
    <property type="match status" value="1"/>
</dbReference>
<proteinExistence type="predicted"/>
<dbReference type="RefSeq" id="WP_209687588.1">
    <property type="nucleotide sequence ID" value="NZ_JAGGLU010000017.1"/>
</dbReference>
<keyword evidence="2" id="KW-1185">Reference proteome</keyword>